<name>A0ABT0UBJ5_9BACT</name>
<evidence type="ECO:0000256" key="1">
    <source>
        <dbReference type="SAM" id="MobiDB-lite"/>
    </source>
</evidence>
<proteinExistence type="predicted"/>
<dbReference type="Proteomes" id="UP001202961">
    <property type="component" value="Unassembled WGS sequence"/>
</dbReference>
<evidence type="ECO:0000313" key="2">
    <source>
        <dbReference type="EMBL" id="MCM2373706.1"/>
    </source>
</evidence>
<comment type="caution">
    <text evidence="2">The sequence shown here is derived from an EMBL/GenBank/DDBJ whole genome shotgun (WGS) entry which is preliminary data.</text>
</comment>
<keyword evidence="3" id="KW-1185">Reference proteome</keyword>
<dbReference type="EMBL" id="JAMQBK010000065">
    <property type="protein sequence ID" value="MCM2373706.1"/>
    <property type="molecule type" value="Genomic_DNA"/>
</dbReference>
<feature type="region of interest" description="Disordered" evidence="1">
    <location>
        <begin position="761"/>
        <end position="782"/>
    </location>
</feature>
<sequence length="782" mass="82819">MNIGSPRHFRSILDALLGRWVRGDGQRVPNRVQGPWVPRVRSLEPRIVLNATAELAALGDLVISGDAADDFVDVSINASGRIEIFDANAAVIPIRVGTDNAGAPIFVDSLDPSEIVTGRLSVDLGGGDDTLLVDVPVDLSVTVVDDLGNDSVNISLNADAAEVSDNTLNISAETINIDGGDDTIDLSTSTLNSSAVNGSIVIEDANAVTLGDVSVTQGGLQIGESGDPLTGNVTQAPGTNISVGRLEVHTDSGINLSQTTNSIAVVDEITSQGNVVLHSDATGLPNDTMIVHDIETLNDNVRGDISITVVGSVDLISSDPTSDTVLATANGQINVNASDQIRISDFVSNNNDLDVDANHEIIAGGEQGRIAMSAGQAWIAGDSVQIHARQISDGAVTINAPSVELGDDFEINTGNGIGVARRFGPRPELIVVEPGVIKEVPPGVITDPTDPDFVKIETAFYDVESIMTDILTQANANDAKGVFSVEIGVVGENGLTLSIDWGGQSNRFQRLEDLPGDHTRVDVSHVYLESDILNSRLNGRPSATDPLAVRFAVSHHDSIVINGNSIQQTVAPGEVVTAGGASLREDVPGELISSTDDPRTTTNFEDANVPDLESGRAFFVIPRVDLPPAFFAVRNVIPDPIDPPPPIILTSTIELSNVTFETAEASASPLSIREEYFQLRTLSPDPQGDDQIEPIRLPDNIMSEDQLSDLFAELPDGSYEIQYVIGESDQRTILRVDLRGGRAVILSEELETGSMELELIEGEDFSEAPLSETQPSGVDHEP</sequence>
<reference evidence="2 3" key="1">
    <citation type="journal article" date="2022" name="Syst. Appl. Microbiol.">
        <title>Rhodopirellula aestuarii sp. nov., a novel member of the genus Rhodopirellula isolated from brackish sediments collected in the Tagus River estuary, Portugal.</title>
        <authorList>
            <person name="Vitorino I.R."/>
            <person name="Klimek D."/>
            <person name="Calusinska M."/>
            <person name="Lobo-da-Cunha A."/>
            <person name="Vasconcelos V."/>
            <person name="Lage O.M."/>
        </authorList>
    </citation>
    <scope>NUCLEOTIDE SEQUENCE [LARGE SCALE GENOMIC DNA]</scope>
    <source>
        <strain evidence="2 3">ICT_H3.1</strain>
    </source>
</reference>
<evidence type="ECO:0000313" key="3">
    <source>
        <dbReference type="Proteomes" id="UP001202961"/>
    </source>
</evidence>
<accession>A0ABT0UBJ5</accession>
<dbReference type="RefSeq" id="WP_250931519.1">
    <property type="nucleotide sequence ID" value="NZ_JAMQBK010000065.1"/>
</dbReference>
<protein>
    <submittedName>
        <fullName evidence="2">Uncharacterized protein</fullName>
    </submittedName>
</protein>
<organism evidence="2 3">
    <name type="scientific">Aporhodopirellula aestuarii</name>
    <dbReference type="NCBI Taxonomy" id="2950107"/>
    <lineage>
        <taxon>Bacteria</taxon>
        <taxon>Pseudomonadati</taxon>
        <taxon>Planctomycetota</taxon>
        <taxon>Planctomycetia</taxon>
        <taxon>Pirellulales</taxon>
        <taxon>Pirellulaceae</taxon>
        <taxon>Aporhodopirellula</taxon>
    </lineage>
</organism>
<gene>
    <name evidence="2" type="ORF">NB063_24085</name>
</gene>